<evidence type="ECO:0000256" key="4">
    <source>
        <dbReference type="ARBA" id="ARBA00022840"/>
    </source>
</evidence>
<keyword evidence="5" id="KW-0234">DNA repair</keyword>
<dbReference type="CDD" id="cd19491">
    <property type="entry name" value="XRCC3"/>
    <property type="match status" value="1"/>
</dbReference>
<dbReference type="InterPro" id="IPR047348">
    <property type="entry name" value="XRCC3-like_C"/>
</dbReference>
<feature type="domain" description="RecA family profile 1" evidence="8">
    <location>
        <begin position="73"/>
        <end position="260"/>
    </location>
</feature>
<name>A0A9W8H723_9FUNG</name>
<evidence type="ECO:0000313" key="10">
    <source>
        <dbReference type="Proteomes" id="UP001140217"/>
    </source>
</evidence>
<dbReference type="OrthoDB" id="1861185at2759"/>
<evidence type="ECO:0000256" key="7">
    <source>
        <dbReference type="SAM" id="MobiDB-lite"/>
    </source>
</evidence>
<dbReference type="PANTHER" id="PTHR46487">
    <property type="entry name" value="DNA REPAIR PROTEIN XRCC3"/>
    <property type="match status" value="1"/>
</dbReference>
<dbReference type="InterPro" id="IPR020588">
    <property type="entry name" value="RecA_ATP-bd"/>
</dbReference>
<dbReference type="Proteomes" id="UP001140217">
    <property type="component" value="Unassembled WGS sequence"/>
</dbReference>
<evidence type="ECO:0000259" key="8">
    <source>
        <dbReference type="PROSITE" id="PS50162"/>
    </source>
</evidence>
<evidence type="ECO:0000256" key="6">
    <source>
        <dbReference type="ARBA" id="ARBA00023242"/>
    </source>
</evidence>
<dbReference type="SUPFAM" id="SSF52540">
    <property type="entry name" value="P-loop containing nucleoside triphosphate hydrolases"/>
    <property type="match status" value="1"/>
</dbReference>
<evidence type="ECO:0000256" key="5">
    <source>
        <dbReference type="ARBA" id="ARBA00023204"/>
    </source>
</evidence>
<reference evidence="9" key="1">
    <citation type="submission" date="2022-07" db="EMBL/GenBank/DDBJ databases">
        <title>Phylogenomic reconstructions and comparative analyses of Kickxellomycotina fungi.</title>
        <authorList>
            <person name="Reynolds N.K."/>
            <person name="Stajich J.E."/>
            <person name="Barry K."/>
            <person name="Grigoriev I.V."/>
            <person name="Crous P."/>
            <person name="Smith M.E."/>
        </authorList>
    </citation>
    <scope>NUCLEOTIDE SEQUENCE</scope>
    <source>
        <strain evidence="9">NBRC 105414</strain>
    </source>
</reference>
<accession>A0A9W8H723</accession>
<dbReference type="GO" id="GO:0000722">
    <property type="term" value="P:telomere maintenance via recombination"/>
    <property type="evidence" value="ECO:0007669"/>
    <property type="project" value="TreeGrafter"/>
</dbReference>
<keyword evidence="6" id="KW-0539">Nucleus</keyword>
<dbReference type="GO" id="GO:0045003">
    <property type="term" value="P:double-strand break repair via synthesis-dependent strand annealing"/>
    <property type="evidence" value="ECO:0007669"/>
    <property type="project" value="TreeGrafter"/>
</dbReference>
<dbReference type="GO" id="GO:0005657">
    <property type="term" value="C:replication fork"/>
    <property type="evidence" value="ECO:0007669"/>
    <property type="project" value="TreeGrafter"/>
</dbReference>
<feature type="compositionally biased region" description="Basic and acidic residues" evidence="7">
    <location>
        <begin position="271"/>
        <end position="286"/>
    </location>
</feature>
<dbReference type="GO" id="GO:0005524">
    <property type="term" value="F:ATP binding"/>
    <property type="evidence" value="ECO:0007669"/>
    <property type="project" value="UniProtKB-KW"/>
</dbReference>
<dbReference type="Gene3D" id="3.40.50.300">
    <property type="entry name" value="P-loop containing nucleotide triphosphate hydrolases"/>
    <property type="match status" value="1"/>
</dbReference>
<dbReference type="GO" id="GO:0071140">
    <property type="term" value="P:resolution of mitotic recombination intermediates"/>
    <property type="evidence" value="ECO:0007669"/>
    <property type="project" value="TreeGrafter"/>
</dbReference>
<dbReference type="InterPro" id="IPR013632">
    <property type="entry name" value="Rad51_C"/>
</dbReference>
<dbReference type="EMBL" id="JANBUL010000135">
    <property type="protein sequence ID" value="KAJ2780508.1"/>
    <property type="molecule type" value="Genomic_DNA"/>
</dbReference>
<protein>
    <submittedName>
        <fullName evidence="9">DNA repair protein rhp57</fullName>
    </submittedName>
</protein>
<gene>
    <name evidence="9" type="primary">rhp57</name>
    <name evidence="9" type="ORF">H4R18_003410</name>
</gene>
<evidence type="ECO:0000256" key="2">
    <source>
        <dbReference type="ARBA" id="ARBA00022741"/>
    </source>
</evidence>
<comment type="subcellular location">
    <subcellularLocation>
        <location evidence="1">Nucleus</location>
    </subcellularLocation>
</comment>
<evidence type="ECO:0000256" key="1">
    <source>
        <dbReference type="ARBA" id="ARBA00004123"/>
    </source>
</evidence>
<dbReference type="GO" id="GO:0140664">
    <property type="term" value="F:ATP-dependent DNA damage sensor activity"/>
    <property type="evidence" value="ECO:0007669"/>
    <property type="project" value="InterPro"/>
</dbReference>
<dbReference type="GO" id="GO:0000400">
    <property type="term" value="F:four-way junction DNA binding"/>
    <property type="evidence" value="ECO:0007669"/>
    <property type="project" value="TreeGrafter"/>
</dbReference>
<keyword evidence="2" id="KW-0547">Nucleotide-binding</keyword>
<sequence>MAGLSDEDKALVARCIAKVGCEEAHQCLLVPYAEFARATGLDDAQARRAWRLLSEMAYPWEDRCVAASELRASEQWVTTGDARIDELLGGGIRLGSIAEVVGESATGKTQLCLQLAIAAQLPESVGGADGDVVYIYTEGAFPAQRLAAMVGPFVARVCGEQARAADVDRFLRRIQVAELEDMETMFHALDYKVPALLSTGRVRLVIVDSIAAHLRFDMDGGYEDAARFYKERSSHLMQMGAKFKRWADEYRCAFVCINQVTDVVGSGGGGDDDRQQSQRLAADHTPESGADASLADSDGEFEAVALGRKAPALGAMWANIINTRIAMHQRRGLAQSDILRPEPGPGPGDQQAAPAGPPRHLLRTRRWLENVFSPWAPCAQCEVVLDDGGFRHAQAAQSQ</sequence>
<dbReference type="AlphaFoldDB" id="A0A9W8H723"/>
<keyword evidence="10" id="KW-1185">Reference proteome</keyword>
<dbReference type="GO" id="GO:0033065">
    <property type="term" value="C:Rad51C-XRCC3 complex"/>
    <property type="evidence" value="ECO:0007669"/>
    <property type="project" value="TreeGrafter"/>
</dbReference>
<proteinExistence type="predicted"/>
<evidence type="ECO:0000313" key="9">
    <source>
        <dbReference type="EMBL" id="KAJ2780508.1"/>
    </source>
</evidence>
<dbReference type="GO" id="GO:0090656">
    <property type="term" value="P:t-circle formation"/>
    <property type="evidence" value="ECO:0007669"/>
    <property type="project" value="TreeGrafter"/>
</dbReference>
<evidence type="ECO:0000256" key="3">
    <source>
        <dbReference type="ARBA" id="ARBA00022763"/>
    </source>
</evidence>
<feature type="region of interest" description="Disordered" evidence="7">
    <location>
        <begin position="337"/>
        <end position="357"/>
    </location>
</feature>
<dbReference type="GO" id="GO:0061982">
    <property type="term" value="P:meiosis I cell cycle process"/>
    <property type="evidence" value="ECO:0007669"/>
    <property type="project" value="UniProtKB-ARBA"/>
</dbReference>
<keyword evidence="3" id="KW-0227">DNA damage</keyword>
<keyword evidence="4" id="KW-0067">ATP-binding</keyword>
<dbReference type="Pfam" id="PF08423">
    <property type="entry name" value="Rad51"/>
    <property type="match status" value="1"/>
</dbReference>
<comment type="caution">
    <text evidence="9">The sequence shown here is derived from an EMBL/GenBank/DDBJ whole genome shotgun (WGS) entry which is preliminary data.</text>
</comment>
<dbReference type="PANTHER" id="PTHR46487:SF1">
    <property type="entry name" value="DNA REPAIR PROTEIN XRCC3"/>
    <property type="match status" value="1"/>
</dbReference>
<organism evidence="9 10">
    <name type="scientific">Coemansia javaensis</name>
    <dbReference type="NCBI Taxonomy" id="2761396"/>
    <lineage>
        <taxon>Eukaryota</taxon>
        <taxon>Fungi</taxon>
        <taxon>Fungi incertae sedis</taxon>
        <taxon>Zoopagomycota</taxon>
        <taxon>Kickxellomycotina</taxon>
        <taxon>Kickxellomycetes</taxon>
        <taxon>Kickxellales</taxon>
        <taxon>Kickxellaceae</taxon>
        <taxon>Coemansia</taxon>
    </lineage>
</organism>
<feature type="region of interest" description="Disordered" evidence="7">
    <location>
        <begin position="266"/>
        <end position="295"/>
    </location>
</feature>
<dbReference type="InterPro" id="IPR027417">
    <property type="entry name" value="P-loop_NTPase"/>
</dbReference>
<dbReference type="PROSITE" id="PS50162">
    <property type="entry name" value="RECA_2"/>
    <property type="match status" value="1"/>
</dbReference>